<dbReference type="AlphaFoldDB" id="A0AAD7XR21"/>
<dbReference type="Proteomes" id="UP001234581">
    <property type="component" value="Unassembled WGS sequence"/>
</dbReference>
<reference evidence="1 2" key="1">
    <citation type="submission" date="2023-03" db="EMBL/GenBank/DDBJ databases">
        <title>Genome sequence of Lichtheimia ornata CBS 291.66.</title>
        <authorList>
            <person name="Mohabir J.T."/>
            <person name="Shea T.P."/>
            <person name="Kurbessoian T."/>
            <person name="Berby B."/>
            <person name="Fontaine J."/>
            <person name="Livny J."/>
            <person name="Gnirke A."/>
            <person name="Stajich J.E."/>
            <person name="Cuomo C.A."/>
        </authorList>
    </citation>
    <scope>NUCLEOTIDE SEQUENCE [LARGE SCALE GENOMIC DNA]</scope>
    <source>
        <strain evidence="1">CBS 291.66</strain>
    </source>
</reference>
<dbReference type="GeneID" id="83220502"/>
<keyword evidence="2" id="KW-1185">Reference proteome</keyword>
<gene>
    <name evidence="1" type="ORF">O0I10_013245</name>
</gene>
<protein>
    <submittedName>
        <fullName evidence="1">Uncharacterized protein</fullName>
    </submittedName>
</protein>
<organism evidence="1 2">
    <name type="scientific">Lichtheimia ornata</name>
    <dbReference type="NCBI Taxonomy" id="688661"/>
    <lineage>
        <taxon>Eukaryota</taxon>
        <taxon>Fungi</taxon>
        <taxon>Fungi incertae sedis</taxon>
        <taxon>Mucoromycota</taxon>
        <taxon>Mucoromycotina</taxon>
        <taxon>Mucoromycetes</taxon>
        <taxon>Mucorales</taxon>
        <taxon>Lichtheimiaceae</taxon>
        <taxon>Lichtheimia</taxon>
    </lineage>
</organism>
<dbReference type="EMBL" id="JARTCD010000357">
    <property type="protein sequence ID" value="KAJ8651275.1"/>
    <property type="molecule type" value="Genomic_DNA"/>
</dbReference>
<feature type="non-terminal residue" evidence="1">
    <location>
        <position position="45"/>
    </location>
</feature>
<dbReference type="RefSeq" id="XP_058336190.1">
    <property type="nucleotide sequence ID" value="XM_058493047.1"/>
</dbReference>
<name>A0AAD7XR21_9FUNG</name>
<proteinExistence type="predicted"/>
<accession>A0AAD7XR21</accession>
<evidence type="ECO:0000313" key="1">
    <source>
        <dbReference type="EMBL" id="KAJ8651275.1"/>
    </source>
</evidence>
<sequence>MFRGCPFGLKPISSTFQRTMNIIFHDLPHVQDFQDEQGHEDNDFV</sequence>
<comment type="caution">
    <text evidence="1">The sequence shown here is derived from an EMBL/GenBank/DDBJ whole genome shotgun (WGS) entry which is preliminary data.</text>
</comment>
<evidence type="ECO:0000313" key="2">
    <source>
        <dbReference type="Proteomes" id="UP001234581"/>
    </source>
</evidence>